<evidence type="ECO:0000256" key="8">
    <source>
        <dbReference type="ARBA" id="ARBA00023002"/>
    </source>
</evidence>
<dbReference type="InterPro" id="IPR001989">
    <property type="entry name" value="Radical_activat_CS"/>
</dbReference>
<keyword evidence="8 12" id="KW-0560">Oxidoreductase</keyword>
<dbReference type="EMBL" id="BPEY01000021">
    <property type="protein sequence ID" value="GIU44354.1"/>
    <property type="molecule type" value="Genomic_DNA"/>
</dbReference>
<dbReference type="RefSeq" id="WP_220780592.1">
    <property type="nucleotide sequence ID" value="NZ_BPEY01000021.1"/>
</dbReference>
<evidence type="ECO:0000256" key="4">
    <source>
        <dbReference type="ARBA" id="ARBA00014281"/>
    </source>
</evidence>
<dbReference type="SFLD" id="SFLDG01063">
    <property type="entry name" value="activating_enzymes__group_1"/>
    <property type="match status" value="1"/>
</dbReference>
<keyword evidence="6" id="KW-0949">S-adenosyl-L-methionine</keyword>
<dbReference type="InterPro" id="IPR058240">
    <property type="entry name" value="rSAM_sf"/>
</dbReference>
<keyword evidence="9" id="KW-0408">Iron</keyword>
<keyword evidence="5" id="KW-0004">4Fe-4S</keyword>
<evidence type="ECO:0000256" key="10">
    <source>
        <dbReference type="ARBA" id="ARBA00023014"/>
    </source>
</evidence>
<evidence type="ECO:0000256" key="2">
    <source>
        <dbReference type="ARBA" id="ARBA00003852"/>
    </source>
</evidence>
<dbReference type="Pfam" id="PF13353">
    <property type="entry name" value="Fer4_12"/>
    <property type="match status" value="1"/>
</dbReference>
<dbReference type="NCBIfam" id="TIGR02491">
    <property type="entry name" value="NrdG"/>
    <property type="match status" value="1"/>
</dbReference>
<keyword evidence="7" id="KW-0479">Metal-binding</keyword>
<evidence type="ECO:0000256" key="1">
    <source>
        <dbReference type="ARBA" id="ARBA00001966"/>
    </source>
</evidence>
<name>A0ABQ4PAB9_9GAMM</name>
<keyword evidence="10" id="KW-0411">Iron-sulfur</keyword>
<comment type="caution">
    <text evidence="13">The sequence shown here is derived from an EMBL/GenBank/DDBJ whole genome shotgun (WGS) entry which is preliminary data.</text>
</comment>
<dbReference type="SFLD" id="SFLDG01066">
    <property type="entry name" value="organic_radical-activating_enz"/>
    <property type="match status" value="1"/>
</dbReference>
<proteinExistence type="inferred from homology"/>
<evidence type="ECO:0000256" key="6">
    <source>
        <dbReference type="ARBA" id="ARBA00022691"/>
    </source>
</evidence>
<evidence type="ECO:0000256" key="3">
    <source>
        <dbReference type="ARBA" id="ARBA00009777"/>
    </source>
</evidence>
<comment type="catalytic activity">
    <reaction evidence="11">
        <text>glycyl-[protein] + reduced [flavodoxin] + S-adenosyl-L-methionine = glycin-2-yl radical-[protein] + semiquinone [flavodoxin] + 5'-deoxyadenosine + L-methionine + H(+)</text>
        <dbReference type="Rhea" id="RHEA:61976"/>
        <dbReference type="Rhea" id="RHEA-COMP:10622"/>
        <dbReference type="Rhea" id="RHEA-COMP:14480"/>
        <dbReference type="Rhea" id="RHEA-COMP:15993"/>
        <dbReference type="Rhea" id="RHEA-COMP:15994"/>
        <dbReference type="ChEBI" id="CHEBI:15378"/>
        <dbReference type="ChEBI" id="CHEBI:17319"/>
        <dbReference type="ChEBI" id="CHEBI:29947"/>
        <dbReference type="ChEBI" id="CHEBI:32722"/>
        <dbReference type="ChEBI" id="CHEBI:57618"/>
        <dbReference type="ChEBI" id="CHEBI:57844"/>
        <dbReference type="ChEBI" id="CHEBI:59789"/>
        <dbReference type="ChEBI" id="CHEBI:140311"/>
    </reaction>
</comment>
<reference evidence="13" key="1">
    <citation type="submission" date="2021-05" db="EMBL/GenBank/DDBJ databases">
        <title>Molecular characterization for Shewanella algae harboring chromosomal blaOXA-55-like strains isolated from clinical and environment sample.</title>
        <authorList>
            <person name="Ohama Y."/>
            <person name="Aoki K."/>
            <person name="Harada S."/>
            <person name="Moriya K."/>
            <person name="Ishii Y."/>
            <person name="Tateda K."/>
        </authorList>
    </citation>
    <scope>NUCLEOTIDE SEQUENCE</scope>
    <source>
        <strain evidence="13">JCM 11563</strain>
    </source>
</reference>
<sequence>MNYHQYYQTDVINGPGTRATLFVSGCEHQCRGCYNQSTWNPCSGHVFDADMAQRIVDDLNDERIKRRGLSLSGGDPLYPANLDAILSLVKQVKEQCPGKDIWLWTGYRLAELSSQQQAVVDLVNVVVDGKFEQELADPSLVFRGSSNQIIHYLR</sequence>
<evidence type="ECO:0000256" key="7">
    <source>
        <dbReference type="ARBA" id="ARBA00022723"/>
    </source>
</evidence>
<dbReference type="EC" id="1.97.1.-" evidence="12"/>
<comment type="function">
    <text evidence="2 12">Activation of anaerobic ribonucleoside-triphosphate reductase under anaerobic conditions by generation of an organic free radical, using S-adenosylmethionine and reduced flavodoxin as cosubstrates to produce 5'-deoxy-adenosine.</text>
</comment>
<comment type="cofactor">
    <cofactor evidence="1">
        <name>[4Fe-4S] cluster</name>
        <dbReference type="ChEBI" id="CHEBI:49883"/>
    </cofactor>
</comment>
<dbReference type="PROSITE" id="PS01087">
    <property type="entry name" value="RADICAL_ACTIVATING"/>
    <property type="match status" value="1"/>
</dbReference>
<evidence type="ECO:0000256" key="11">
    <source>
        <dbReference type="ARBA" id="ARBA00047365"/>
    </source>
</evidence>
<dbReference type="SFLD" id="SFLDF00299">
    <property type="entry name" value="anaerobic_ribonucleoside-triph"/>
    <property type="match status" value="1"/>
</dbReference>
<keyword evidence="14" id="KW-1185">Reference proteome</keyword>
<dbReference type="Gene3D" id="3.20.20.70">
    <property type="entry name" value="Aldolase class I"/>
    <property type="match status" value="1"/>
</dbReference>
<dbReference type="SUPFAM" id="SSF102114">
    <property type="entry name" value="Radical SAM enzymes"/>
    <property type="match status" value="1"/>
</dbReference>
<organism evidence="13 14">
    <name type="scientific">Shewanella sairae</name>
    <dbReference type="NCBI Taxonomy" id="190310"/>
    <lineage>
        <taxon>Bacteria</taxon>
        <taxon>Pseudomonadati</taxon>
        <taxon>Pseudomonadota</taxon>
        <taxon>Gammaproteobacteria</taxon>
        <taxon>Alteromonadales</taxon>
        <taxon>Shewanellaceae</taxon>
        <taxon>Shewanella</taxon>
    </lineage>
</organism>
<dbReference type="InterPro" id="IPR034457">
    <property type="entry name" value="Organic_radical-activating"/>
</dbReference>
<protein>
    <recommendedName>
        <fullName evidence="4 12">Anaerobic ribonucleoside-triphosphate reductase-activating protein</fullName>
        <ecNumber evidence="12">1.97.1.-</ecNumber>
    </recommendedName>
</protein>
<accession>A0ABQ4PAB9</accession>
<dbReference type="Proteomes" id="UP000887104">
    <property type="component" value="Unassembled WGS sequence"/>
</dbReference>
<dbReference type="PANTHER" id="PTHR30352">
    <property type="entry name" value="PYRUVATE FORMATE-LYASE-ACTIVATING ENZYME"/>
    <property type="match status" value="1"/>
</dbReference>
<evidence type="ECO:0000313" key="14">
    <source>
        <dbReference type="Proteomes" id="UP000887104"/>
    </source>
</evidence>
<evidence type="ECO:0000256" key="12">
    <source>
        <dbReference type="PIRNR" id="PIRNR000368"/>
    </source>
</evidence>
<dbReference type="NCBIfam" id="NF008335">
    <property type="entry name" value="PRK11121.1"/>
    <property type="match status" value="1"/>
</dbReference>
<dbReference type="PIRSF" id="PIRSF000368">
    <property type="entry name" value="NrdG"/>
    <property type="match status" value="1"/>
</dbReference>
<dbReference type="InterPro" id="IPR013785">
    <property type="entry name" value="Aldolase_TIM"/>
</dbReference>
<evidence type="ECO:0000313" key="13">
    <source>
        <dbReference type="EMBL" id="GIU44354.1"/>
    </source>
</evidence>
<dbReference type="PANTHER" id="PTHR30352:SF2">
    <property type="entry name" value="ANAEROBIC RIBONUCLEOSIDE-TRIPHOSPHATE REDUCTASE-ACTIVATING PROTEIN"/>
    <property type="match status" value="1"/>
</dbReference>
<dbReference type="InterPro" id="IPR012837">
    <property type="entry name" value="NrdG"/>
</dbReference>
<gene>
    <name evidence="13" type="primary">nrdG</name>
    <name evidence="13" type="ORF">TUM4438_15350</name>
</gene>
<evidence type="ECO:0000256" key="9">
    <source>
        <dbReference type="ARBA" id="ARBA00023004"/>
    </source>
</evidence>
<dbReference type="InterPro" id="IPR007197">
    <property type="entry name" value="rSAM"/>
</dbReference>
<comment type="similarity">
    <text evidence="3 12">Belongs to the organic radical-activating enzymes family.</text>
</comment>
<dbReference type="SFLD" id="SFLDS00029">
    <property type="entry name" value="Radical_SAM"/>
    <property type="match status" value="1"/>
</dbReference>
<evidence type="ECO:0000256" key="5">
    <source>
        <dbReference type="ARBA" id="ARBA00022485"/>
    </source>
</evidence>